<feature type="transmembrane region" description="Helical" evidence="1">
    <location>
        <begin position="92"/>
        <end position="110"/>
    </location>
</feature>
<name>A0A7R9B149_TIMSH</name>
<dbReference type="AlphaFoldDB" id="A0A7R9B149"/>
<keyword evidence="1" id="KW-0472">Membrane</keyword>
<organism evidence="2">
    <name type="scientific">Timema shepardi</name>
    <name type="common">Walking stick</name>
    <dbReference type="NCBI Taxonomy" id="629360"/>
    <lineage>
        <taxon>Eukaryota</taxon>
        <taxon>Metazoa</taxon>
        <taxon>Ecdysozoa</taxon>
        <taxon>Arthropoda</taxon>
        <taxon>Hexapoda</taxon>
        <taxon>Insecta</taxon>
        <taxon>Pterygota</taxon>
        <taxon>Neoptera</taxon>
        <taxon>Polyneoptera</taxon>
        <taxon>Phasmatodea</taxon>
        <taxon>Timematodea</taxon>
        <taxon>Timematoidea</taxon>
        <taxon>Timematidae</taxon>
        <taxon>Timema</taxon>
    </lineage>
</organism>
<gene>
    <name evidence="2" type="ORF">TSIB3V08_LOCUS7896</name>
</gene>
<feature type="transmembrane region" description="Helical" evidence="1">
    <location>
        <begin position="9"/>
        <end position="29"/>
    </location>
</feature>
<dbReference type="EMBL" id="OC003887">
    <property type="protein sequence ID" value="CAD7263829.1"/>
    <property type="molecule type" value="Genomic_DNA"/>
</dbReference>
<keyword evidence="1" id="KW-1133">Transmembrane helix</keyword>
<accession>A0A7R9B149</accession>
<sequence>MTEKLSRQAVYAFSAGICAAASSVFNKLFTSDLRFEDESSTMVLFRGLLILKFTRFGGVVGYRASFMLSQTTEDGEIEAVVGSLLFDEVTSWLGWLGLFLVLFGLVIVTSSQETQQLGKND</sequence>
<protein>
    <submittedName>
        <fullName evidence="2">Uncharacterized protein</fullName>
    </submittedName>
</protein>
<reference evidence="2" key="1">
    <citation type="submission" date="2020-11" db="EMBL/GenBank/DDBJ databases">
        <authorList>
            <person name="Tran Van P."/>
        </authorList>
    </citation>
    <scope>NUCLEOTIDE SEQUENCE</scope>
</reference>
<evidence type="ECO:0000256" key="1">
    <source>
        <dbReference type="SAM" id="Phobius"/>
    </source>
</evidence>
<evidence type="ECO:0000313" key="2">
    <source>
        <dbReference type="EMBL" id="CAD7263829.1"/>
    </source>
</evidence>
<proteinExistence type="predicted"/>
<keyword evidence="1" id="KW-0812">Transmembrane</keyword>